<accession>A0ACB7RRM2</accession>
<organism evidence="1 2">
    <name type="scientific">Hyalomma asiaticum</name>
    <name type="common">Tick</name>
    <dbReference type="NCBI Taxonomy" id="266040"/>
    <lineage>
        <taxon>Eukaryota</taxon>
        <taxon>Metazoa</taxon>
        <taxon>Ecdysozoa</taxon>
        <taxon>Arthropoda</taxon>
        <taxon>Chelicerata</taxon>
        <taxon>Arachnida</taxon>
        <taxon>Acari</taxon>
        <taxon>Parasitiformes</taxon>
        <taxon>Ixodida</taxon>
        <taxon>Ixodoidea</taxon>
        <taxon>Ixodidae</taxon>
        <taxon>Hyalomminae</taxon>
        <taxon>Hyalomma</taxon>
    </lineage>
</organism>
<name>A0ACB7RRM2_HYAAI</name>
<sequence>MPVSGSVPQLRVIIITCNLCSCSTLQRLLDSHPSGARRILPPLLDPSAVLPQWVPEIPTRAMRTLAEEAEEVVAEAVAASQYLRCHFHALFRRLHP</sequence>
<dbReference type="EMBL" id="CM023488">
    <property type="protein sequence ID" value="KAH6924048.1"/>
    <property type="molecule type" value="Genomic_DNA"/>
</dbReference>
<keyword evidence="2" id="KW-1185">Reference proteome</keyword>
<reference evidence="1" key="1">
    <citation type="submission" date="2020-05" db="EMBL/GenBank/DDBJ databases">
        <title>Large-scale comparative analyses of tick genomes elucidate their genetic diversity and vector capacities.</title>
        <authorList>
            <person name="Jia N."/>
            <person name="Wang J."/>
            <person name="Shi W."/>
            <person name="Du L."/>
            <person name="Sun Y."/>
            <person name="Zhan W."/>
            <person name="Jiang J."/>
            <person name="Wang Q."/>
            <person name="Zhang B."/>
            <person name="Ji P."/>
            <person name="Sakyi L.B."/>
            <person name="Cui X."/>
            <person name="Yuan T."/>
            <person name="Jiang B."/>
            <person name="Yang W."/>
            <person name="Lam T.T.-Y."/>
            <person name="Chang Q."/>
            <person name="Ding S."/>
            <person name="Wang X."/>
            <person name="Zhu J."/>
            <person name="Ruan X."/>
            <person name="Zhao L."/>
            <person name="Wei J."/>
            <person name="Que T."/>
            <person name="Du C."/>
            <person name="Cheng J."/>
            <person name="Dai P."/>
            <person name="Han X."/>
            <person name="Huang E."/>
            <person name="Gao Y."/>
            <person name="Liu J."/>
            <person name="Shao H."/>
            <person name="Ye R."/>
            <person name="Li L."/>
            <person name="Wei W."/>
            <person name="Wang X."/>
            <person name="Wang C."/>
            <person name="Yang T."/>
            <person name="Huo Q."/>
            <person name="Li W."/>
            <person name="Guo W."/>
            <person name="Chen H."/>
            <person name="Zhou L."/>
            <person name="Ni X."/>
            <person name="Tian J."/>
            <person name="Zhou Y."/>
            <person name="Sheng Y."/>
            <person name="Liu T."/>
            <person name="Pan Y."/>
            <person name="Xia L."/>
            <person name="Li J."/>
            <person name="Zhao F."/>
            <person name="Cao W."/>
        </authorList>
    </citation>
    <scope>NUCLEOTIDE SEQUENCE</scope>
    <source>
        <strain evidence="1">Hyas-2018</strain>
    </source>
</reference>
<evidence type="ECO:0000313" key="1">
    <source>
        <dbReference type="EMBL" id="KAH6924048.1"/>
    </source>
</evidence>
<protein>
    <submittedName>
        <fullName evidence="1">Uncharacterized protein</fullName>
    </submittedName>
</protein>
<comment type="caution">
    <text evidence="1">The sequence shown here is derived from an EMBL/GenBank/DDBJ whole genome shotgun (WGS) entry which is preliminary data.</text>
</comment>
<evidence type="ECO:0000313" key="2">
    <source>
        <dbReference type="Proteomes" id="UP000821845"/>
    </source>
</evidence>
<gene>
    <name evidence="1" type="ORF">HPB50_010841</name>
</gene>
<proteinExistence type="predicted"/>
<dbReference type="Proteomes" id="UP000821845">
    <property type="component" value="Chromosome 8"/>
</dbReference>